<keyword evidence="5" id="KW-0663">Pyridoxal phosphate</keyword>
<dbReference type="SUPFAM" id="SSF53383">
    <property type="entry name" value="PLP-dependent transferases"/>
    <property type="match status" value="1"/>
</dbReference>
<dbReference type="InterPro" id="IPR004838">
    <property type="entry name" value="NHTrfase_class1_PyrdxlP-BS"/>
</dbReference>
<dbReference type="Proteomes" id="UP000183257">
    <property type="component" value="Unassembled WGS sequence"/>
</dbReference>
<dbReference type="Pfam" id="PF00155">
    <property type="entry name" value="Aminotran_1_2"/>
    <property type="match status" value="1"/>
</dbReference>
<evidence type="ECO:0000313" key="9">
    <source>
        <dbReference type="Proteomes" id="UP000183257"/>
    </source>
</evidence>
<dbReference type="CDD" id="cd00609">
    <property type="entry name" value="AAT_like"/>
    <property type="match status" value="1"/>
</dbReference>
<dbReference type="GO" id="GO:0008483">
    <property type="term" value="F:transaminase activity"/>
    <property type="evidence" value="ECO:0007669"/>
    <property type="project" value="UniProtKB-KW"/>
</dbReference>
<dbReference type="FunFam" id="3.40.640.10:FF:000033">
    <property type="entry name" value="Aspartate aminotransferase"/>
    <property type="match status" value="1"/>
</dbReference>
<proteinExistence type="inferred from homology"/>
<evidence type="ECO:0000256" key="6">
    <source>
        <dbReference type="RuleBase" id="RU000481"/>
    </source>
</evidence>
<evidence type="ECO:0000313" key="8">
    <source>
        <dbReference type="EMBL" id="SFW68605.1"/>
    </source>
</evidence>
<dbReference type="EMBL" id="FPIY01000009">
    <property type="protein sequence ID" value="SFW68605.1"/>
    <property type="molecule type" value="Genomic_DNA"/>
</dbReference>
<dbReference type="PANTHER" id="PTHR46383">
    <property type="entry name" value="ASPARTATE AMINOTRANSFERASE"/>
    <property type="match status" value="1"/>
</dbReference>
<dbReference type="AlphaFoldDB" id="A0A1K1R997"/>
<dbReference type="OrthoDB" id="9802328at2"/>
<dbReference type="RefSeq" id="WP_072305026.1">
    <property type="nucleotide sequence ID" value="NZ_FPIY01000009.1"/>
</dbReference>
<dbReference type="InterPro" id="IPR004839">
    <property type="entry name" value="Aminotransferase_I/II_large"/>
</dbReference>
<evidence type="ECO:0000259" key="7">
    <source>
        <dbReference type="Pfam" id="PF00155"/>
    </source>
</evidence>
<dbReference type="InterPro" id="IPR015424">
    <property type="entry name" value="PyrdxlP-dep_Trfase"/>
</dbReference>
<dbReference type="STRING" id="76595.SAMN05660313_03415"/>
<evidence type="ECO:0000256" key="2">
    <source>
        <dbReference type="ARBA" id="ARBA00007441"/>
    </source>
</evidence>
<dbReference type="Gene3D" id="3.90.1150.10">
    <property type="entry name" value="Aspartate Aminotransferase, domain 1"/>
    <property type="match status" value="1"/>
</dbReference>
<name>A0A1K1R997_9FLAO</name>
<protein>
    <recommendedName>
        <fullName evidence="6">Aminotransferase</fullName>
        <ecNumber evidence="6">2.6.1.-</ecNumber>
    </recommendedName>
</protein>
<gene>
    <name evidence="8" type="ORF">SAMN05660313_03415</name>
</gene>
<keyword evidence="4 6" id="KW-0808">Transferase</keyword>
<sequence length="394" mass="42935">MSNHLSNRITNMSTSATLAMAAKARELRNSGKDIIGLSLGEPDFNIPDFIKDAAKQAIDDNYSSYSPVDGYADLKQSIANKFKRDNNLTYGLNQIVVSTGAKQSLANIAMCMLNKGDEVILPAPYWVSYSDIVKLAEGTPVEVPTSIDTDFKMTPAQLEAAITPNTKMMWFSSPCNPSGSVYSKEELEGLAEVLKKHPNIYVVSDEIYEHINFRGGHVSIAGIDGMYNRTITVNGVSKAFAMTGWRIGYIGAPESIAKACTKFQGQNTSGANAIAQRATIAALDAPVSKIQFMIDEFHKRRDLILELLGEIEGFKLNVPEGAFYVFPDISDFFGKTLNGTTINTASDFSMYLLENANVATVTGEAFGNPNCIRISYAAAEKELREAVSRIKAVL</sequence>
<dbReference type="InterPro" id="IPR015421">
    <property type="entry name" value="PyrdxlP-dep_Trfase_major"/>
</dbReference>
<dbReference type="InterPro" id="IPR015422">
    <property type="entry name" value="PyrdxlP-dep_Trfase_small"/>
</dbReference>
<evidence type="ECO:0000256" key="3">
    <source>
        <dbReference type="ARBA" id="ARBA00022576"/>
    </source>
</evidence>
<dbReference type="PROSITE" id="PS00105">
    <property type="entry name" value="AA_TRANSFER_CLASS_1"/>
    <property type="match status" value="1"/>
</dbReference>
<dbReference type="InterPro" id="IPR050596">
    <property type="entry name" value="AspAT/PAT-like"/>
</dbReference>
<accession>A0A1K1R997</accession>
<dbReference type="EC" id="2.6.1.-" evidence="6"/>
<evidence type="ECO:0000256" key="1">
    <source>
        <dbReference type="ARBA" id="ARBA00001933"/>
    </source>
</evidence>
<comment type="similarity">
    <text evidence="2 6">Belongs to the class-I pyridoxal-phosphate-dependent aminotransferase family.</text>
</comment>
<evidence type="ECO:0000256" key="5">
    <source>
        <dbReference type="ARBA" id="ARBA00022898"/>
    </source>
</evidence>
<feature type="domain" description="Aminotransferase class I/classII large" evidence="7">
    <location>
        <begin position="32"/>
        <end position="390"/>
    </location>
</feature>
<reference evidence="9" key="1">
    <citation type="submission" date="2016-11" db="EMBL/GenBank/DDBJ databases">
        <authorList>
            <person name="Varghese N."/>
            <person name="Submissions S."/>
        </authorList>
    </citation>
    <scope>NUCLEOTIDE SEQUENCE [LARGE SCALE GENOMIC DNA]</scope>
    <source>
        <strain evidence="9">DSM 24786</strain>
    </source>
</reference>
<dbReference type="GO" id="GO:0030170">
    <property type="term" value="F:pyridoxal phosphate binding"/>
    <property type="evidence" value="ECO:0007669"/>
    <property type="project" value="InterPro"/>
</dbReference>
<dbReference type="Gene3D" id="3.40.640.10">
    <property type="entry name" value="Type I PLP-dependent aspartate aminotransferase-like (Major domain)"/>
    <property type="match status" value="1"/>
</dbReference>
<evidence type="ECO:0000256" key="4">
    <source>
        <dbReference type="ARBA" id="ARBA00022679"/>
    </source>
</evidence>
<comment type="cofactor">
    <cofactor evidence="1 6">
        <name>pyridoxal 5'-phosphate</name>
        <dbReference type="ChEBI" id="CHEBI:597326"/>
    </cofactor>
</comment>
<keyword evidence="9" id="KW-1185">Reference proteome</keyword>
<keyword evidence="3 6" id="KW-0032">Aminotransferase</keyword>
<dbReference type="PANTHER" id="PTHR46383:SF1">
    <property type="entry name" value="ASPARTATE AMINOTRANSFERASE"/>
    <property type="match status" value="1"/>
</dbReference>
<dbReference type="GO" id="GO:0006520">
    <property type="term" value="P:amino acid metabolic process"/>
    <property type="evidence" value="ECO:0007669"/>
    <property type="project" value="InterPro"/>
</dbReference>
<organism evidence="8 9">
    <name type="scientific">Cellulophaga fucicola</name>
    <dbReference type="NCBI Taxonomy" id="76595"/>
    <lineage>
        <taxon>Bacteria</taxon>
        <taxon>Pseudomonadati</taxon>
        <taxon>Bacteroidota</taxon>
        <taxon>Flavobacteriia</taxon>
        <taxon>Flavobacteriales</taxon>
        <taxon>Flavobacteriaceae</taxon>
        <taxon>Cellulophaga</taxon>
    </lineage>
</organism>